<accession>A0ABY9CPF2</accession>
<dbReference type="EMBL" id="CP126657">
    <property type="protein sequence ID" value="WJZ97347.1"/>
    <property type="molecule type" value="Genomic_DNA"/>
</dbReference>
<organism evidence="1 2">
    <name type="scientific">Vitis vinifera</name>
    <name type="common">Grape</name>
    <dbReference type="NCBI Taxonomy" id="29760"/>
    <lineage>
        <taxon>Eukaryota</taxon>
        <taxon>Viridiplantae</taxon>
        <taxon>Streptophyta</taxon>
        <taxon>Embryophyta</taxon>
        <taxon>Tracheophyta</taxon>
        <taxon>Spermatophyta</taxon>
        <taxon>Magnoliopsida</taxon>
        <taxon>eudicotyledons</taxon>
        <taxon>Gunneridae</taxon>
        <taxon>Pentapetalae</taxon>
        <taxon>rosids</taxon>
        <taxon>Vitales</taxon>
        <taxon>Vitaceae</taxon>
        <taxon>Viteae</taxon>
        <taxon>Vitis</taxon>
    </lineage>
</organism>
<reference evidence="1 2" key="1">
    <citation type="journal article" date="2023" name="Hortic Res">
        <title>The complete reference genome for grapevine (Vitis vinifera L.) genetics and breeding.</title>
        <authorList>
            <person name="Shi X."/>
            <person name="Cao S."/>
            <person name="Wang X."/>
            <person name="Huang S."/>
            <person name="Wang Y."/>
            <person name="Liu Z."/>
            <person name="Liu W."/>
            <person name="Leng X."/>
            <person name="Peng Y."/>
            <person name="Wang N."/>
            <person name="Wang Y."/>
            <person name="Ma Z."/>
            <person name="Xu X."/>
            <person name="Zhang F."/>
            <person name="Xue H."/>
            <person name="Zhong H."/>
            <person name="Wang Y."/>
            <person name="Zhang K."/>
            <person name="Velt A."/>
            <person name="Avia K."/>
            <person name="Holtgrawe D."/>
            <person name="Grimplet J."/>
            <person name="Matus J.T."/>
            <person name="Ware D."/>
            <person name="Wu X."/>
            <person name="Wang H."/>
            <person name="Liu C."/>
            <person name="Fang Y."/>
            <person name="Rustenholz C."/>
            <person name="Cheng Z."/>
            <person name="Xiao H."/>
            <person name="Zhou Y."/>
        </authorList>
    </citation>
    <scope>NUCLEOTIDE SEQUENCE [LARGE SCALE GENOMIC DNA]</scope>
    <source>
        <strain evidence="2">cv. Pinot noir / PN40024</strain>
        <tissue evidence="1">Leaf</tissue>
    </source>
</reference>
<name>A0ABY9CPF2_VITVI</name>
<evidence type="ECO:0000313" key="2">
    <source>
        <dbReference type="Proteomes" id="UP001227230"/>
    </source>
</evidence>
<protein>
    <submittedName>
        <fullName evidence="1">Uncharacterized protein</fullName>
    </submittedName>
</protein>
<proteinExistence type="predicted"/>
<dbReference type="Proteomes" id="UP001227230">
    <property type="component" value="Chromosome 10"/>
</dbReference>
<evidence type="ECO:0000313" key="1">
    <source>
        <dbReference type="EMBL" id="WJZ97347.1"/>
    </source>
</evidence>
<gene>
    <name evidence="1" type="ORF">VitviT2T_015956</name>
</gene>
<keyword evidence="2" id="KW-1185">Reference proteome</keyword>
<sequence>MPISLDLIVLHVKTHEFKFNPGNNVVSIITRFAYKSMTASIGSGALCTSSKGETTLFYSDMLDKLNFIIPKRILWSEVEFPENWHFANAVPAIE</sequence>